<name>A0A511D6C1_9PSEU</name>
<evidence type="ECO:0000259" key="1">
    <source>
        <dbReference type="Pfam" id="PF23494"/>
    </source>
</evidence>
<gene>
    <name evidence="2" type="ORF">PA7_29910</name>
</gene>
<dbReference type="RefSeq" id="WP_147201137.1">
    <property type="nucleotide sequence ID" value="NZ_AUII01000025.1"/>
</dbReference>
<dbReference type="Pfam" id="PF23494">
    <property type="entry name" value="bPH_10"/>
    <property type="match status" value="1"/>
</dbReference>
<comment type="caution">
    <text evidence="2">The sequence shown here is derived from an EMBL/GenBank/DDBJ whole genome shotgun (WGS) entry which is preliminary data.</text>
</comment>
<accession>A0A511D6C1</accession>
<feature type="domain" description="YqeB PH" evidence="1">
    <location>
        <begin position="3"/>
        <end position="80"/>
    </location>
</feature>
<sequence length="103" mass="10613">MSVLTVIGAVAGCGSRRSRRQGPAVTVAGDHLTVAEGPSALHLRRDRVAAVFTDGRDLVVPGHADGALADKQAGAAGDALDQLRTGKGVAVRDRDGAQQYRRA</sequence>
<dbReference type="InterPro" id="IPR057798">
    <property type="entry name" value="PH_YqeB"/>
</dbReference>
<evidence type="ECO:0000313" key="3">
    <source>
        <dbReference type="Proteomes" id="UP000321328"/>
    </source>
</evidence>
<dbReference type="AlphaFoldDB" id="A0A511D6C1"/>
<dbReference type="EMBL" id="BJVI01000032">
    <property type="protein sequence ID" value="GEL19154.1"/>
    <property type="molecule type" value="Genomic_DNA"/>
</dbReference>
<dbReference type="STRING" id="1123024.GCA_000423625_04043"/>
<organism evidence="2 3">
    <name type="scientific">Pseudonocardia asaccharolytica DSM 44247 = NBRC 16224</name>
    <dbReference type="NCBI Taxonomy" id="1123024"/>
    <lineage>
        <taxon>Bacteria</taxon>
        <taxon>Bacillati</taxon>
        <taxon>Actinomycetota</taxon>
        <taxon>Actinomycetes</taxon>
        <taxon>Pseudonocardiales</taxon>
        <taxon>Pseudonocardiaceae</taxon>
        <taxon>Pseudonocardia</taxon>
    </lineage>
</organism>
<reference evidence="2 3" key="1">
    <citation type="submission" date="2019-07" db="EMBL/GenBank/DDBJ databases">
        <title>Whole genome shotgun sequence of Pseudonocardia asaccharolytica NBRC 16224.</title>
        <authorList>
            <person name="Hosoyama A."/>
            <person name="Uohara A."/>
            <person name="Ohji S."/>
            <person name="Ichikawa N."/>
        </authorList>
    </citation>
    <scope>NUCLEOTIDE SEQUENCE [LARGE SCALE GENOMIC DNA]</scope>
    <source>
        <strain evidence="2 3">NBRC 16224</strain>
    </source>
</reference>
<dbReference type="Proteomes" id="UP000321328">
    <property type="component" value="Unassembled WGS sequence"/>
</dbReference>
<evidence type="ECO:0000313" key="2">
    <source>
        <dbReference type="EMBL" id="GEL19154.1"/>
    </source>
</evidence>
<dbReference type="OrthoDB" id="5145029at2"/>
<proteinExistence type="predicted"/>
<keyword evidence="3" id="KW-1185">Reference proteome</keyword>
<protein>
    <recommendedName>
        <fullName evidence="1">YqeB PH domain-containing protein</fullName>
    </recommendedName>
</protein>